<evidence type="ECO:0000256" key="8">
    <source>
        <dbReference type="ARBA" id="ARBA00023136"/>
    </source>
</evidence>
<evidence type="ECO:0000313" key="12">
    <source>
        <dbReference type="EMBL" id="KAK3799335.1"/>
    </source>
</evidence>
<evidence type="ECO:0000256" key="4">
    <source>
        <dbReference type="ARBA" id="ARBA00022692"/>
    </source>
</evidence>
<dbReference type="InterPro" id="IPR001873">
    <property type="entry name" value="ENaC"/>
</dbReference>
<evidence type="ECO:0000256" key="9">
    <source>
        <dbReference type="ARBA" id="ARBA00023201"/>
    </source>
</evidence>
<sequence length="107" mass="12297">MVFKEKQEIDKCPVIAFDKTSAAYPVEPSWPASPLSLKIKNTVKLDIKTSAEPEFPSVTICNMNPIHKKKISRPPFKALQRFSKPEEEHELLESTKRNFIFEGFMLC</sequence>
<gene>
    <name evidence="12" type="ORF">RRG08_048841</name>
</gene>
<accession>A0AAE1EAB9</accession>
<evidence type="ECO:0000256" key="3">
    <source>
        <dbReference type="ARBA" id="ARBA00022461"/>
    </source>
</evidence>
<keyword evidence="8" id="KW-0472">Membrane</keyword>
<comment type="caution">
    <text evidence="12">The sequence shown here is derived from an EMBL/GenBank/DDBJ whole genome shotgun (WGS) entry which is preliminary data.</text>
</comment>
<keyword evidence="13" id="KW-1185">Reference proteome</keyword>
<dbReference type="AlphaFoldDB" id="A0AAE1EAB9"/>
<keyword evidence="10 11" id="KW-0407">Ion channel</keyword>
<organism evidence="12 13">
    <name type="scientific">Elysia crispata</name>
    <name type="common">lettuce slug</name>
    <dbReference type="NCBI Taxonomy" id="231223"/>
    <lineage>
        <taxon>Eukaryota</taxon>
        <taxon>Metazoa</taxon>
        <taxon>Spiralia</taxon>
        <taxon>Lophotrochozoa</taxon>
        <taxon>Mollusca</taxon>
        <taxon>Gastropoda</taxon>
        <taxon>Heterobranchia</taxon>
        <taxon>Euthyneura</taxon>
        <taxon>Panpulmonata</taxon>
        <taxon>Sacoglossa</taxon>
        <taxon>Placobranchoidea</taxon>
        <taxon>Plakobranchidae</taxon>
        <taxon>Elysia</taxon>
    </lineage>
</organism>
<evidence type="ECO:0000313" key="13">
    <source>
        <dbReference type="Proteomes" id="UP001283361"/>
    </source>
</evidence>
<evidence type="ECO:0000256" key="1">
    <source>
        <dbReference type="ARBA" id="ARBA00004141"/>
    </source>
</evidence>
<dbReference type="Pfam" id="PF00858">
    <property type="entry name" value="ASC"/>
    <property type="match status" value="1"/>
</dbReference>
<keyword evidence="7 11" id="KW-0406">Ion transport</keyword>
<keyword evidence="2 11" id="KW-0813">Transport</keyword>
<evidence type="ECO:0000256" key="11">
    <source>
        <dbReference type="RuleBase" id="RU000679"/>
    </source>
</evidence>
<dbReference type="EMBL" id="JAWDGP010000586">
    <property type="protein sequence ID" value="KAK3799335.1"/>
    <property type="molecule type" value="Genomic_DNA"/>
</dbReference>
<evidence type="ECO:0000256" key="6">
    <source>
        <dbReference type="ARBA" id="ARBA00023053"/>
    </source>
</evidence>
<dbReference type="Proteomes" id="UP001283361">
    <property type="component" value="Unassembled WGS sequence"/>
</dbReference>
<evidence type="ECO:0000256" key="7">
    <source>
        <dbReference type="ARBA" id="ARBA00023065"/>
    </source>
</evidence>
<keyword evidence="3 11" id="KW-0894">Sodium channel</keyword>
<reference evidence="12" key="1">
    <citation type="journal article" date="2023" name="G3 (Bethesda)">
        <title>A reference genome for the long-term kleptoplast-retaining sea slug Elysia crispata morphotype clarki.</title>
        <authorList>
            <person name="Eastman K.E."/>
            <person name="Pendleton A.L."/>
            <person name="Shaikh M.A."/>
            <person name="Suttiyut T."/>
            <person name="Ogas R."/>
            <person name="Tomko P."/>
            <person name="Gavelis G."/>
            <person name="Widhalm J.R."/>
            <person name="Wisecaver J.H."/>
        </authorList>
    </citation>
    <scope>NUCLEOTIDE SEQUENCE</scope>
    <source>
        <strain evidence="12">ECLA1</strain>
    </source>
</reference>
<dbReference type="GO" id="GO:0005272">
    <property type="term" value="F:sodium channel activity"/>
    <property type="evidence" value="ECO:0007669"/>
    <property type="project" value="UniProtKB-KW"/>
</dbReference>
<keyword evidence="6" id="KW-0915">Sodium</keyword>
<protein>
    <submittedName>
        <fullName evidence="12">Uncharacterized protein</fullName>
    </submittedName>
</protein>
<keyword evidence="4 11" id="KW-0812">Transmembrane</keyword>
<comment type="similarity">
    <text evidence="11">Belongs to the amiloride-sensitive sodium channel (TC 1.A.6) family.</text>
</comment>
<comment type="subcellular location">
    <subcellularLocation>
        <location evidence="1">Membrane</location>
        <topology evidence="1">Multi-pass membrane protein</topology>
    </subcellularLocation>
</comment>
<proteinExistence type="inferred from homology"/>
<keyword evidence="9 11" id="KW-0739">Sodium transport</keyword>
<keyword evidence="5" id="KW-1133">Transmembrane helix</keyword>
<evidence type="ECO:0000256" key="2">
    <source>
        <dbReference type="ARBA" id="ARBA00022448"/>
    </source>
</evidence>
<evidence type="ECO:0000256" key="10">
    <source>
        <dbReference type="ARBA" id="ARBA00023303"/>
    </source>
</evidence>
<evidence type="ECO:0000256" key="5">
    <source>
        <dbReference type="ARBA" id="ARBA00022989"/>
    </source>
</evidence>
<dbReference type="GO" id="GO:0016020">
    <property type="term" value="C:membrane"/>
    <property type="evidence" value="ECO:0007669"/>
    <property type="project" value="UniProtKB-SubCell"/>
</dbReference>
<name>A0AAE1EAB9_9GAST</name>